<sequence>MYAQSILAESVGKILQTESVAIQLNVAISLRYLFCVLSGDAEVKIRNGFLKSYECILCTACEKSRKEIEFKFNPKTQLDSALLQRFLHFFQNKEKNVLLEFLDSFYAISIHFSISSNIFLPLMNLMVHDDEDICEIFSKQVSEFISNERKRTVNSDRSERPIACSILTFLHDLSNCKEENNSKRLRNQRNILQILGHLTKVGDLCFEEEIVNFVIKFIANSDREISALGCLFIGDWCESLNINPKTLYLRNKKSLAETISQVGKDGEIAYLLTQISDVFKWSDRRENRGRLRDMLIDHFQHILAYLVFSCTNEEKQSVFSLICYTTNIDIDNIRKCSVQNQVNELILGLHTCKDSVLNEFLEIQDIENGKKFSNAKHKLDDETKMKRIGDFLHPRFLGILGFLDGRLVSSQTLQSEKEEALLSLSELLGVMGKHHVSVVARKVLATLKTALKIKSQTITSINSKVWLSFLSRLDNSTLESVLEEAVILCFPLIKAEPEKFASFFNTVLMKTPNIKPLLQYLPLLPHHESLSPINEAIKKSQNQLERDSKEGLVETLESVRKSLIHESQDVRLFGLMKLKAVLQKNQTIIQQLILDSEKAHESISEIFTFLLGQCRENEDSDLLVAECLGLFGAIDPARLHKDAKKNKLSEIYENIEAESFVTDLVKELARSFLSASDANAQTCASYALQEILRIYKIGPTSSRNAASVGHIVYSKLSSNIQEILKPLQTSKYTISSASQRSPSNFPSPIYRSRYSKTFNHWVINWTCSLIEMVTGNIAKQVYASCKPLVRRDTTTALRILPPLIVCILTEDRPNQIPVATEFLSVIGAEEQIDPHDKFHPSKELQHLAVQTIFSCLDYIERWCRDRKQKETSFRKNKLIFSPSLQLQLVMDFLDQIPTDALALASFKSQAYSRALLHLEAYCSKHPEKLKSNLSFLQSIYVELGEPDGVAGVAAIRQEEPSLKEQIIEYEATGRLHDALGCYERLCIAQETGEIYEGMLKCYLNLGQPQSVLNIAHGLISRKLQILNEMDEMLLSLLKVPLNVTDEERQEQHAIDNTPTESSSLSLSELHERWNQRFSMLQMSYRFLEPLLNFRRTLLGFGRDWMKETNQDESQKFSEELKKNWLKSAKVARKAGYLQQAELAFYGAAQGRDVFVEKAKLHWAKGEQTQAVSVLTRGLDKFFPEIELLKKNIGIEHENQRESCARAKLLLAQYSEESATLDVSIIKDYYRDVCEINKPWEDGHFNLAMYYDRILTSLDVKAKPVEWLNHIVLSFGKSLNYGCRYLYQSMPRLLSIWLDLGAKVAEMESAKKNHATLASHKDKLNVMNSFLTQLLDRLPLYMFLIALPQLISRICHSNKGVFEVLSKIIATMLIKYRQQSMWHLIAVSKSSYQTRLERCLHILNLAKKGDPSLGKFIADATKLADLFIDLCDKHVEKGVSSMKLDGFMRALPRLLSDPKFSNIILPFQSQMNVTLPTLSTNLKNLHSHNPFQRKEIYIKGIEDEIEIMSSLVQPKKVTLIGSDGKKYIMMCKPKDDMRKDCRLMEFNSLINKLLMQDPETRKRDLKIRTYMVVPLNEECGLIEWIPNLCGLRHILHKLYKENGFYTSGQELKSLMCSIEDSLQKKKEGEKFDWPERVPFRLTQNMVSAMGPTGVEGVYRKTCEVTMRVMRDKRDELMSVLKPFIYDPLVEWEKKNERRPDGMKGETVKGTGEICNEKAQSLVKAIEERLSGQIRSDSRGVHLPLSVEGQVNVLIKDATNVDNLCQMYIGWAPYM</sequence>
<dbReference type="SUPFAM" id="SSF56112">
    <property type="entry name" value="Protein kinase-like (PK-like)"/>
    <property type="match status" value="1"/>
</dbReference>
<evidence type="ECO:0000259" key="14">
    <source>
        <dbReference type="PROSITE" id="PS51190"/>
    </source>
</evidence>
<dbReference type="InterPro" id="IPR016024">
    <property type="entry name" value="ARM-type_fold"/>
</dbReference>
<dbReference type="FunFam" id="3.30.1010.10:FF:000011">
    <property type="entry name" value="serine/threonine-protein kinase ATR"/>
    <property type="match status" value="1"/>
</dbReference>
<dbReference type="GO" id="GO:0000723">
    <property type="term" value="P:telomere maintenance"/>
    <property type="evidence" value="ECO:0007669"/>
    <property type="project" value="TreeGrafter"/>
</dbReference>
<dbReference type="PROSITE" id="PS51190">
    <property type="entry name" value="FATC"/>
    <property type="match status" value="1"/>
</dbReference>
<dbReference type="InterPro" id="IPR014009">
    <property type="entry name" value="PIK_FAT"/>
</dbReference>
<reference evidence="15 16" key="1">
    <citation type="journal article" date="2019" name="PLoS Biol.">
        <title>Sex chromosomes control vertical transmission of feminizing Wolbachia symbionts in an isopod.</title>
        <authorList>
            <person name="Becking T."/>
            <person name="Chebbi M.A."/>
            <person name="Giraud I."/>
            <person name="Moumen B."/>
            <person name="Laverre T."/>
            <person name="Caubet Y."/>
            <person name="Peccoud J."/>
            <person name="Gilbert C."/>
            <person name="Cordaux R."/>
        </authorList>
    </citation>
    <scope>NUCLEOTIDE SEQUENCE [LARGE SCALE GENOMIC DNA]</scope>
    <source>
        <strain evidence="15">ANa2</strain>
        <tissue evidence="15">Whole body excluding digestive tract and cuticle</tissue>
    </source>
</reference>
<dbReference type="GO" id="GO:0006281">
    <property type="term" value="P:DNA repair"/>
    <property type="evidence" value="ECO:0007669"/>
    <property type="project" value="UniProtKB-KW"/>
</dbReference>
<dbReference type="InterPro" id="IPR012993">
    <property type="entry name" value="UME"/>
</dbReference>
<dbReference type="InterPro" id="IPR011009">
    <property type="entry name" value="Kinase-like_dom_sf"/>
</dbReference>
<evidence type="ECO:0000256" key="5">
    <source>
        <dbReference type="ARBA" id="ARBA00022679"/>
    </source>
</evidence>
<dbReference type="SMART" id="SM01343">
    <property type="entry name" value="FATC"/>
    <property type="match status" value="1"/>
</dbReference>
<keyword evidence="9" id="KW-0067">ATP-binding</keyword>
<dbReference type="Gene3D" id="3.30.1010.10">
    <property type="entry name" value="Phosphatidylinositol 3-kinase Catalytic Subunit, Chain A, domain 4"/>
    <property type="match status" value="1"/>
</dbReference>
<gene>
    <name evidence="15" type="primary">Atr_0</name>
    <name evidence="15" type="ORF">Anas_00120</name>
</gene>
<comment type="similarity">
    <text evidence="2">Belongs to the PI3/PI4-kinase family. ATM subfamily.</text>
</comment>
<evidence type="ECO:0000256" key="2">
    <source>
        <dbReference type="ARBA" id="ARBA00010769"/>
    </source>
</evidence>
<dbReference type="SMART" id="SM00146">
    <property type="entry name" value="PI3Kc"/>
    <property type="match status" value="1"/>
</dbReference>
<name>A0A5N5SQF3_9CRUS</name>
<evidence type="ECO:0000256" key="3">
    <source>
        <dbReference type="ARBA" id="ARBA00012513"/>
    </source>
</evidence>
<dbReference type="InterPro" id="IPR036940">
    <property type="entry name" value="PI3/4_kinase_cat_sf"/>
</dbReference>
<dbReference type="PANTHER" id="PTHR11139">
    <property type="entry name" value="ATAXIA TELANGIECTASIA MUTATED ATM -RELATED"/>
    <property type="match status" value="1"/>
</dbReference>
<dbReference type="InterPro" id="IPR050517">
    <property type="entry name" value="DDR_Repair_Kinase"/>
</dbReference>
<accession>A0A5N5SQF3</accession>
<dbReference type="Pfam" id="PF08064">
    <property type="entry name" value="UME"/>
    <property type="match status" value="1"/>
</dbReference>
<dbReference type="PANTHER" id="PTHR11139:SF69">
    <property type="entry name" value="SERINE_THREONINE-PROTEIN KINASE ATR"/>
    <property type="match status" value="1"/>
</dbReference>
<keyword evidence="7" id="KW-0227">DNA damage</keyword>
<evidence type="ECO:0000313" key="16">
    <source>
        <dbReference type="Proteomes" id="UP000326759"/>
    </source>
</evidence>
<dbReference type="Gene3D" id="1.10.1070.11">
    <property type="entry name" value="Phosphatidylinositol 3-/4-kinase, catalytic domain"/>
    <property type="match status" value="1"/>
</dbReference>
<evidence type="ECO:0000256" key="11">
    <source>
        <dbReference type="ARBA" id="ARBA00023242"/>
    </source>
</evidence>
<evidence type="ECO:0000256" key="4">
    <source>
        <dbReference type="ARBA" id="ARBA00022527"/>
    </source>
</evidence>
<dbReference type="InterPro" id="IPR003151">
    <property type="entry name" value="PIK-rel_kinase_FAT"/>
</dbReference>
<keyword evidence="6" id="KW-0547">Nucleotide-binding</keyword>
<dbReference type="GO" id="GO:0000077">
    <property type="term" value="P:DNA damage checkpoint signaling"/>
    <property type="evidence" value="ECO:0007669"/>
    <property type="project" value="TreeGrafter"/>
</dbReference>
<dbReference type="InterPro" id="IPR056802">
    <property type="entry name" value="ATR-like_M-HEAT"/>
</dbReference>
<feature type="domain" description="FATC" evidence="14">
    <location>
        <begin position="1741"/>
        <end position="1773"/>
    </location>
</feature>
<dbReference type="Pfam" id="PF23593">
    <property type="entry name" value="HEAT_ATR"/>
    <property type="match status" value="1"/>
</dbReference>
<dbReference type="GO" id="GO:0005694">
    <property type="term" value="C:chromosome"/>
    <property type="evidence" value="ECO:0007669"/>
    <property type="project" value="TreeGrafter"/>
</dbReference>
<dbReference type="Proteomes" id="UP000326759">
    <property type="component" value="Unassembled WGS sequence"/>
</dbReference>
<evidence type="ECO:0000256" key="8">
    <source>
        <dbReference type="ARBA" id="ARBA00022777"/>
    </source>
</evidence>
<keyword evidence="5" id="KW-0808">Transferase</keyword>
<evidence type="ECO:0000256" key="6">
    <source>
        <dbReference type="ARBA" id="ARBA00022741"/>
    </source>
</evidence>
<dbReference type="InterPro" id="IPR003152">
    <property type="entry name" value="FATC_dom"/>
</dbReference>
<dbReference type="SUPFAM" id="SSF48371">
    <property type="entry name" value="ARM repeat"/>
    <property type="match status" value="2"/>
</dbReference>
<proteinExistence type="inferred from homology"/>
<evidence type="ECO:0000256" key="9">
    <source>
        <dbReference type="ARBA" id="ARBA00022840"/>
    </source>
</evidence>
<dbReference type="Pfam" id="PF25030">
    <property type="entry name" value="M-HEAT_ATR"/>
    <property type="match status" value="1"/>
</dbReference>
<dbReference type="PROSITE" id="PS50290">
    <property type="entry name" value="PI3_4_KINASE_3"/>
    <property type="match status" value="1"/>
</dbReference>
<comment type="subcellular location">
    <subcellularLocation>
        <location evidence="1">Nucleus</location>
    </subcellularLocation>
</comment>
<dbReference type="GO" id="GO:0005634">
    <property type="term" value="C:nucleus"/>
    <property type="evidence" value="ECO:0007669"/>
    <property type="project" value="UniProtKB-SubCell"/>
</dbReference>
<evidence type="ECO:0000259" key="13">
    <source>
        <dbReference type="PROSITE" id="PS51189"/>
    </source>
</evidence>
<dbReference type="GO" id="GO:0005524">
    <property type="term" value="F:ATP binding"/>
    <property type="evidence" value="ECO:0007669"/>
    <property type="project" value="UniProtKB-KW"/>
</dbReference>
<dbReference type="Pfam" id="PF00454">
    <property type="entry name" value="PI3_PI4_kinase"/>
    <property type="match status" value="2"/>
</dbReference>
<evidence type="ECO:0000259" key="12">
    <source>
        <dbReference type="PROSITE" id="PS50290"/>
    </source>
</evidence>
<feature type="domain" description="FAT" evidence="13">
    <location>
        <begin position="900"/>
        <end position="1389"/>
    </location>
</feature>
<dbReference type="InterPro" id="IPR000403">
    <property type="entry name" value="PI3/4_kinase_cat_dom"/>
</dbReference>
<dbReference type="Pfam" id="PF02259">
    <property type="entry name" value="FAT"/>
    <property type="match status" value="1"/>
</dbReference>
<keyword evidence="11" id="KW-0539">Nucleus</keyword>
<dbReference type="OrthoDB" id="381190at2759"/>
<protein>
    <recommendedName>
        <fullName evidence="3">non-specific serine/threonine protein kinase</fullName>
        <ecNumber evidence="3">2.7.11.1</ecNumber>
    </recommendedName>
</protein>
<keyword evidence="10" id="KW-0234">DNA repair</keyword>
<keyword evidence="8 15" id="KW-0418">Kinase</keyword>
<evidence type="ECO:0000256" key="1">
    <source>
        <dbReference type="ARBA" id="ARBA00004123"/>
    </source>
</evidence>
<evidence type="ECO:0000256" key="7">
    <source>
        <dbReference type="ARBA" id="ARBA00022763"/>
    </source>
</evidence>
<evidence type="ECO:0000313" key="15">
    <source>
        <dbReference type="EMBL" id="KAB7496355.1"/>
    </source>
</evidence>
<dbReference type="Pfam" id="PF02260">
    <property type="entry name" value="FATC"/>
    <property type="match status" value="1"/>
</dbReference>
<keyword evidence="4" id="KW-0723">Serine/threonine-protein kinase</keyword>
<feature type="domain" description="PI3K/PI4K catalytic" evidence="12">
    <location>
        <begin position="1500"/>
        <end position="1773"/>
    </location>
</feature>
<dbReference type="PROSITE" id="PS51189">
    <property type="entry name" value="FAT"/>
    <property type="match status" value="1"/>
</dbReference>
<comment type="caution">
    <text evidence="15">The sequence shown here is derived from an EMBL/GenBank/DDBJ whole genome shotgun (WGS) entry which is preliminary data.</text>
</comment>
<dbReference type="EC" id="2.7.11.1" evidence="3"/>
<organism evidence="15 16">
    <name type="scientific">Armadillidium nasatum</name>
    <dbReference type="NCBI Taxonomy" id="96803"/>
    <lineage>
        <taxon>Eukaryota</taxon>
        <taxon>Metazoa</taxon>
        <taxon>Ecdysozoa</taxon>
        <taxon>Arthropoda</taxon>
        <taxon>Crustacea</taxon>
        <taxon>Multicrustacea</taxon>
        <taxon>Malacostraca</taxon>
        <taxon>Eumalacostraca</taxon>
        <taxon>Peracarida</taxon>
        <taxon>Isopoda</taxon>
        <taxon>Oniscidea</taxon>
        <taxon>Crinocheta</taxon>
        <taxon>Armadillidiidae</taxon>
        <taxon>Armadillidium</taxon>
    </lineage>
</organism>
<dbReference type="SMART" id="SM00802">
    <property type="entry name" value="UME"/>
    <property type="match status" value="1"/>
</dbReference>
<dbReference type="GO" id="GO:0004674">
    <property type="term" value="F:protein serine/threonine kinase activity"/>
    <property type="evidence" value="ECO:0007669"/>
    <property type="project" value="UniProtKB-KW"/>
</dbReference>
<dbReference type="InterPro" id="IPR057564">
    <property type="entry name" value="HEAT_ATR"/>
</dbReference>
<evidence type="ECO:0000256" key="10">
    <source>
        <dbReference type="ARBA" id="ARBA00023204"/>
    </source>
</evidence>
<dbReference type="EMBL" id="SEYY01021440">
    <property type="protein sequence ID" value="KAB7496355.1"/>
    <property type="molecule type" value="Genomic_DNA"/>
</dbReference>
<keyword evidence="16" id="KW-1185">Reference proteome</keyword>